<dbReference type="PROSITE" id="PS50931">
    <property type="entry name" value="HTH_LYSR"/>
    <property type="match status" value="1"/>
</dbReference>
<evidence type="ECO:0000256" key="1">
    <source>
        <dbReference type="ARBA" id="ARBA00009437"/>
    </source>
</evidence>
<dbReference type="SUPFAM" id="SSF53850">
    <property type="entry name" value="Periplasmic binding protein-like II"/>
    <property type="match status" value="1"/>
</dbReference>
<evidence type="ECO:0000259" key="5">
    <source>
        <dbReference type="PROSITE" id="PS50931"/>
    </source>
</evidence>
<dbReference type="InterPro" id="IPR036388">
    <property type="entry name" value="WH-like_DNA-bd_sf"/>
</dbReference>
<comment type="caution">
    <text evidence="6">The sequence shown here is derived from an EMBL/GenBank/DDBJ whole genome shotgun (WGS) entry which is preliminary data.</text>
</comment>
<sequence length="291" mass="31591">MELRVLRYFLTIAQTGNMTRASQILNLTQPTLSRQIAELEDELGVRLIERGHKGITLTEDGIFLRQRAQTLVELADRTSLSLRSQRGELSGEVAIACTESRGASLLFSLMASFRAAHRAVRFTVHSANVDAIRQRLDQGLADIGLLTEPAVRKDYETCQLPVMDSWGAIVPASSPLAHKEAIGPEDLDGQMLILPSRREVWKPIEKWMGQKIADARVAATFNLGRNAGAMVAEGVGVALALDLGALTEGTVFVPFTPLLETGSLIAWKPGQALGQAAAAFLDHITSELRKG</sequence>
<dbReference type="GO" id="GO:0003677">
    <property type="term" value="F:DNA binding"/>
    <property type="evidence" value="ECO:0007669"/>
    <property type="project" value="UniProtKB-KW"/>
</dbReference>
<feature type="domain" description="HTH lysR-type" evidence="5">
    <location>
        <begin position="1"/>
        <end position="58"/>
    </location>
</feature>
<evidence type="ECO:0000256" key="4">
    <source>
        <dbReference type="ARBA" id="ARBA00023163"/>
    </source>
</evidence>
<dbReference type="Proteomes" id="UP000823633">
    <property type="component" value="Unassembled WGS sequence"/>
</dbReference>
<evidence type="ECO:0000313" key="6">
    <source>
        <dbReference type="EMBL" id="MBO8443779.1"/>
    </source>
</evidence>
<evidence type="ECO:0000256" key="2">
    <source>
        <dbReference type="ARBA" id="ARBA00023015"/>
    </source>
</evidence>
<evidence type="ECO:0000256" key="3">
    <source>
        <dbReference type="ARBA" id="ARBA00023125"/>
    </source>
</evidence>
<dbReference type="GO" id="GO:0003700">
    <property type="term" value="F:DNA-binding transcription factor activity"/>
    <property type="evidence" value="ECO:0007669"/>
    <property type="project" value="InterPro"/>
</dbReference>
<dbReference type="PANTHER" id="PTHR30419:SF8">
    <property type="entry name" value="NITROGEN ASSIMILATION TRANSCRIPTIONAL ACTIVATOR-RELATED"/>
    <property type="match status" value="1"/>
</dbReference>
<dbReference type="FunFam" id="1.10.10.10:FF:000001">
    <property type="entry name" value="LysR family transcriptional regulator"/>
    <property type="match status" value="1"/>
</dbReference>
<evidence type="ECO:0000313" key="7">
    <source>
        <dbReference type="Proteomes" id="UP000823633"/>
    </source>
</evidence>
<dbReference type="InterPro" id="IPR000847">
    <property type="entry name" value="LysR_HTH_N"/>
</dbReference>
<dbReference type="InterPro" id="IPR005119">
    <property type="entry name" value="LysR_subst-bd"/>
</dbReference>
<dbReference type="InterPro" id="IPR036390">
    <property type="entry name" value="WH_DNA-bd_sf"/>
</dbReference>
<keyword evidence="4" id="KW-0804">Transcription</keyword>
<reference evidence="6" key="1">
    <citation type="submission" date="2020-10" db="EMBL/GenBank/DDBJ databases">
        <authorList>
            <person name="Gilroy R."/>
        </authorList>
    </citation>
    <scope>NUCLEOTIDE SEQUENCE</scope>
    <source>
        <strain evidence="6">11167</strain>
    </source>
</reference>
<name>A0A9D9E9R7_9SPIR</name>
<dbReference type="CDD" id="cd05466">
    <property type="entry name" value="PBP2_LTTR_substrate"/>
    <property type="match status" value="1"/>
</dbReference>
<proteinExistence type="inferred from homology"/>
<dbReference type="GO" id="GO:0005829">
    <property type="term" value="C:cytosol"/>
    <property type="evidence" value="ECO:0007669"/>
    <property type="project" value="TreeGrafter"/>
</dbReference>
<dbReference type="AlphaFoldDB" id="A0A9D9E9R7"/>
<protein>
    <submittedName>
        <fullName evidence="6">LysR family transcriptional regulator</fullName>
    </submittedName>
</protein>
<dbReference type="Pfam" id="PF00126">
    <property type="entry name" value="HTH_1"/>
    <property type="match status" value="1"/>
</dbReference>
<dbReference type="Gene3D" id="1.10.10.10">
    <property type="entry name" value="Winged helix-like DNA-binding domain superfamily/Winged helix DNA-binding domain"/>
    <property type="match status" value="1"/>
</dbReference>
<dbReference type="Gene3D" id="3.40.190.290">
    <property type="match status" value="1"/>
</dbReference>
<dbReference type="PANTHER" id="PTHR30419">
    <property type="entry name" value="HTH-TYPE TRANSCRIPTIONAL REGULATOR YBHD"/>
    <property type="match status" value="1"/>
</dbReference>
<keyword evidence="3" id="KW-0238">DNA-binding</keyword>
<comment type="similarity">
    <text evidence="1">Belongs to the LysR transcriptional regulatory family.</text>
</comment>
<keyword evidence="2" id="KW-0805">Transcription regulation</keyword>
<organism evidence="6 7">
    <name type="scientific">Candidatus Aphodenecus pullistercoris</name>
    <dbReference type="NCBI Taxonomy" id="2840669"/>
    <lineage>
        <taxon>Bacteria</taxon>
        <taxon>Pseudomonadati</taxon>
        <taxon>Spirochaetota</taxon>
        <taxon>Spirochaetia</taxon>
        <taxon>Spirochaetales</taxon>
        <taxon>Candidatus Aphodenecus</taxon>
    </lineage>
</organism>
<accession>A0A9D9E9R7</accession>
<dbReference type="PRINTS" id="PR00039">
    <property type="entry name" value="HTHLYSR"/>
</dbReference>
<gene>
    <name evidence="6" type="ORF">IAC42_08525</name>
</gene>
<dbReference type="SUPFAM" id="SSF46785">
    <property type="entry name" value="Winged helix' DNA-binding domain"/>
    <property type="match status" value="1"/>
</dbReference>
<dbReference type="InterPro" id="IPR050950">
    <property type="entry name" value="HTH-type_LysR_regulators"/>
</dbReference>
<dbReference type="EMBL" id="JADIMU010000057">
    <property type="protein sequence ID" value="MBO8443779.1"/>
    <property type="molecule type" value="Genomic_DNA"/>
</dbReference>
<reference evidence="6" key="2">
    <citation type="journal article" date="2021" name="PeerJ">
        <title>Extensive microbial diversity within the chicken gut microbiome revealed by metagenomics and culture.</title>
        <authorList>
            <person name="Gilroy R."/>
            <person name="Ravi A."/>
            <person name="Getino M."/>
            <person name="Pursley I."/>
            <person name="Horton D.L."/>
            <person name="Alikhan N.F."/>
            <person name="Baker D."/>
            <person name="Gharbi K."/>
            <person name="Hall N."/>
            <person name="Watson M."/>
            <person name="Adriaenssens E.M."/>
            <person name="Foster-Nyarko E."/>
            <person name="Jarju S."/>
            <person name="Secka A."/>
            <person name="Antonio M."/>
            <person name="Oren A."/>
            <person name="Chaudhuri R.R."/>
            <person name="La Ragione R."/>
            <person name="Hildebrand F."/>
            <person name="Pallen M.J."/>
        </authorList>
    </citation>
    <scope>NUCLEOTIDE SEQUENCE</scope>
    <source>
        <strain evidence="6">11167</strain>
    </source>
</reference>
<dbReference type="Pfam" id="PF03466">
    <property type="entry name" value="LysR_substrate"/>
    <property type="match status" value="1"/>
</dbReference>